<evidence type="ECO:0000313" key="1">
    <source>
        <dbReference type="EMBL" id="KAH0210507.1"/>
    </source>
</evidence>
<dbReference type="EMBL" id="JAHFYH010000166">
    <property type="protein sequence ID" value="KAH0210507.1"/>
    <property type="molecule type" value="Genomic_DNA"/>
</dbReference>
<reference evidence="1" key="2">
    <citation type="submission" date="2021-08" db="EMBL/GenBank/DDBJ databases">
        <authorList>
            <person name="Gostincar C."/>
            <person name="Sun X."/>
            <person name="Song Z."/>
            <person name="Gunde-Cimerman N."/>
        </authorList>
    </citation>
    <scope>NUCLEOTIDE SEQUENCE</scope>
    <source>
        <strain evidence="1">EXF-8016</strain>
    </source>
</reference>
<protein>
    <submittedName>
        <fullName evidence="1">Uncharacterized protein</fullName>
    </submittedName>
</protein>
<gene>
    <name evidence="1" type="ORF">KCV03_g10033</name>
</gene>
<dbReference type="Proteomes" id="UP000767238">
    <property type="component" value="Unassembled WGS sequence"/>
</dbReference>
<organism evidence="1 2">
    <name type="scientific">Aureobasidium melanogenum</name>
    <name type="common">Aureobasidium pullulans var. melanogenum</name>
    <dbReference type="NCBI Taxonomy" id="46634"/>
    <lineage>
        <taxon>Eukaryota</taxon>
        <taxon>Fungi</taxon>
        <taxon>Dikarya</taxon>
        <taxon>Ascomycota</taxon>
        <taxon>Pezizomycotina</taxon>
        <taxon>Dothideomycetes</taxon>
        <taxon>Dothideomycetidae</taxon>
        <taxon>Dothideales</taxon>
        <taxon>Saccotheciaceae</taxon>
        <taxon>Aureobasidium</taxon>
    </lineage>
</organism>
<comment type="caution">
    <text evidence="1">The sequence shown here is derived from an EMBL/GenBank/DDBJ whole genome shotgun (WGS) entry which is preliminary data.</text>
</comment>
<reference evidence="1" key="1">
    <citation type="journal article" date="2021" name="J Fungi (Basel)">
        <title>Virulence traits and population genomics of the black yeast Aureobasidium melanogenum.</title>
        <authorList>
            <person name="Cernosa A."/>
            <person name="Sun X."/>
            <person name="Gostincar C."/>
            <person name="Fang C."/>
            <person name="Gunde-Cimerman N."/>
            <person name="Song Z."/>
        </authorList>
    </citation>
    <scope>NUCLEOTIDE SEQUENCE</scope>
    <source>
        <strain evidence="1">EXF-8016</strain>
    </source>
</reference>
<dbReference type="AlphaFoldDB" id="A0A9P8G9L0"/>
<sequence>MSVELALWNDDFRELIFQVKVTFLVGGILRVSAPTARATGYGGDEVKIDFVGVWYDLEKFERHYPEEVRRQEELEAKYEIHPKKTDGLKPWDDIKEITEIPDKD</sequence>
<evidence type="ECO:0000313" key="2">
    <source>
        <dbReference type="Proteomes" id="UP000767238"/>
    </source>
</evidence>
<feature type="non-terminal residue" evidence="1">
    <location>
        <position position="104"/>
    </location>
</feature>
<accession>A0A9P8G9L0</accession>
<proteinExistence type="predicted"/>
<name>A0A9P8G9L0_AURME</name>